<dbReference type="EMBL" id="CP042914">
    <property type="protein sequence ID" value="QEG41786.1"/>
    <property type="molecule type" value="Genomic_DNA"/>
</dbReference>
<dbReference type="PROSITE" id="PS50005">
    <property type="entry name" value="TPR"/>
    <property type="match status" value="1"/>
</dbReference>
<dbReference type="InterPro" id="IPR011990">
    <property type="entry name" value="TPR-like_helical_dom_sf"/>
</dbReference>
<keyword evidence="3" id="KW-0812">Transmembrane</keyword>
<evidence type="ECO:0000313" key="5">
    <source>
        <dbReference type="EMBL" id="QEG41786.1"/>
    </source>
</evidence>
<protein>
    <submittedName>
        <fullName evidence="5">Vault protein inter-alpha-trypsin</fullName>
    </submittedName>
</protein>
<dbReference type="InterPro" id="IPR013694">
    <property type="entry name" value="VIT"/>
</dbReference>
<dbReference type="InterPro" id="IPR002035">
    <property type="entry name" value="VWF_A"/>
</dbReference>
<dbReference type="InterPro" id="IPR019734">
    <property type="entry name" value="TPR_rpt"/>
</dbReference>
<proteinExistence type="predicted"/>
<feature type="compositionally biased region" description="Low complexity" evidence="2">
    <location>
        <begin position="1189"/>
        <end position="1210"/>
    </location>
</feature>
<keyword evidence="3" id="KW-1133">Transmembrane helix</keyword>
<dbReference type="SMART" id="SM00609">
    <property type="entry name" value="VIT"/>
    <property type="match status" value="1"/>
</dbReference>
<sequence length="3161" mass="357539">MVTNQNPNERNDDDRLTELLKALDGDAAPPDPQAISRARRRAADVFHAATDSSADQSTDRSPNTNAAVTSVVPARPSSSSPLRPRRTNMLVKSLVGLSAIAALIAVLVTQNGDPPQGQPLGEVLDRALAAPTLKLDVQRPGQSAEVLIRQASLVRWQESDSQYTIATPEHRWQIDEQTNTVRRERSPWHRANSKQVDLLSLLDIDAKQAQQLRSSVAGESTTIEGRRRTLFTSTKGQPVAHGFFDATSGRLQELRCWPTGWSPQAVPRTLLIVARDLAVDESQFVVADKFSEDGRIGKIVDSAGVVTLRPMTQRRWTPVATQMLLKPGDWLRTDAWGANAATVALTSQFKIILGPASLLELRSPTDIRLHRGQVKLVGGSLAEESLTLHGPTEHTRTIRKQQTVHIRVDRHSQLVEPEAPPLWLSGYEGSSNVDEVGSLIANIDGRETPLTIGTHAVSVEIRDQIARTTIEETFVNHTGSRLEGVFYFPLPQDASISGFGMWIGGELIEADVVEKQRAREIYETILRERRDPGLLEWAGGNLFKARVFPIEALSEKRIKIVYTQVLPMRGNRYRYAYGLRSEMLQKTPLRQLSLDVQVHSALPLQSVECPTHAVRSQLTEHSAKLEFEAQQYTPTRDFEVVCQVASAGKDIVVVPHRRGEDGYFLAQLTPPGGDGDWQRQLVADGEPLDWLFVCDTSASMDQSMRSRQQQFVAAMLASLGPQDQFDIAYCDVECRWLNDELVPADEDNARRAYEWLNDRISLGWTDLERMVQAVQERVGENTQVIYIGDGIVTAGDATPQSFATRLPEISNAASIGTFHTVTVGSTFESTVLRALTSEGGGSIRHINGQQTPQRTAQELLTEITQGGLRDLDVQFEGLQVAAVYPQRLPNLAAGTQQIVLGRYLPSGEDQQGQIVITGTRDGKPVRYKADVALADAETGNSFIPRLWARAHLDHLLAQGSGPLVRDEIIALSERFHIITPYTSLLVLESDADRERFGVKRRYLMRDGERFFAEGRDNANFELLQQQMKRAGDWRLGLRRRILGDLVQLGRTPEWYRPLQRYGGFTPAYASSGPVSGFALGRSSGTMWMGGMGGMGDGWGGGGGMGGGMGGGFALGGRLRAEPFGMSVSGGADPFAMPMDFSGSLSLDDFDGLGAEDEARVDSLAESESIDWQMNQPMSEMMAQTPMGMRGLRSSRQQQGQRSRASSRSSLLAKKKLHFGGQAYYDSEQYVAWTQQLIPQVPARPQPARSGKPSGDPQSLEILNRLIQTIDRPLGEGLHVTRRTRRFDPVWDRVTAVDESVELSAVDRWLTFNNSVGSQTLAQWCDATQRGSFSRAFQIGATRPAFDLDVESFVPGQRPLATAEDYHAFEGHTATIESSADDRVIVRLTNDANEKQTHKITIDRSRQVVVAIEHWNPTDDGEPTLTRTIRYSQFKRVAGVWWPGKIVELSGDQQRVRETTQTVRLLNQQDFDQQFVAELPPPDASLLFSSRLPTTREAKIALKTSEADHDDLLQLILEAGREQAWDDALRRLSDLEQLVPEKPGVQWIRQAVLAAARRNAQALQTLHTLAADIAAGNRNDELFLCGYIVQQVTTLADSNEMLRILDQLTEVYSRQPEHAHAAWTLKDRRAYYLRNLQRPEAVELQRQLASETPWEASAHILYAQDLVRAGHHEQAYRWLAKQIDDLPDGADQVADALREHYAQMLRSEGRTADLVAYLEQWIAASPHSRGALLQYLTALMRDDRLDDVNEIAKRWMADAQQQQRLDPATLARLNAAADYALGQRYQLYVYWLDPAMAQPLAETARFFLQHPHHHAIASQIVGNSRFSNTDESDRLRREIASRLSEQVERLDASLVQAFVSWTAPFTEFPLHSKDEWKRIADMLKKRWDAEEDESQRKALASALHSLYSRQFPDTHLLPYMRARIERAEREQRLQDAAEHRWALFNILLERPWTAEQETEAADLIPQLGVSSTDVSPLPEQTRGLAEFVDTMLRQRQAASMAELQNSAEFDSLTRTELRAKRREFLRAAREGVVKVVVRSANATHDINDELAAWLQLERLTLDVQLGRKQKQAADQCWEMLGERPDQWLPEESELSRMSEPQKVQAISRALRQERALAVVSYLAARRSAPPALVQRVSEYIEVGAELDSADRFWWRERLYDWLIVLDQSETLRSKLTAWIETDPLPERWQRDLARLEAELGNIDTAIRLMESARQTTRLAPADYLTLADWYLVAERRQAYEQARLAVFDAMPEHEIYNWLQYKLQQWYRADDDLPTEVDDQTLFAFRALFANSRQPEHYVYLLKQVYTASRDFRLLAQLPDAVTGRTDQQIYPLLESLASQILNEIHKEATADEILRRIEVLRQQGTNARNQHALDLLETLVESRAAEVLDQPGPHDQNATAALQRAFKRDWAGGEIRQMAHFLASLGTLKTPGLRAERLKQLEELQQQTAAGSDDRFYVSWQMAHAVAWSNGEHEKASMMMDAALAEYRSAHPDGLPVSANDGVFDYARMLNYQGRFAAAEQLLTREIEHPLNVSQRQAYEVQRMLTYIHALRDDGQVSLGAGHELYENLQTHLLEHANAARDEAHRAAVMDALLRFYRTASDKRHPDVKEDLWTYASERFPSLLVRQTNNQQNLVSNVSQLISQRLDIRKNLEFLIGVFETYPQYLDYTYQSPWQQFGYQLSSQRKILQNDLSDLEPRLLQVVLNELRRDLQTQQNRSRYLYGNSGNFWNEKTDEFARVANEVYDQHPHAPRHVSYIARYLADSLGRPTRAIEMLMPLYENDRLSPRQQTDLVEYLQETDRREEAVAILEPLVEAYPDNVDHRTDLLTSYHKLERQQAFERLLHSTVSRFRKQGLWSESNVAAIAECCLKNEDYSSAAKYFSVAIAMNQAVVARQRYAQYTLSQYYGHLADAYSGLGDTRQAVDAASAAIVMWGDDVNQRRGMVYKLQQVLRAAKDLDDFVEHLDQQAADSGQDSPLIRKQIGFVYAERGKHDQAIVQLKLAIGMQPTDAETHTKLIELYDAHEDHAKAVEQTLALIDFDRHTLEHYQRLVQRLEDDTAMAERAITTIVEAAPLEGEHHQAIAEIRQRQNRWDEAIVHWKRVAELRRLEPTGLLKLAKAQIHQGHAAAARQTLTELSRTEWPARFSDVEQQVQRMREELKK</sequence>
<feature type="transmembrane region" description="Helical" evidence="3">
    <location>
        <begin position="89"/>
        <end position="108"/>
    </location>
</feature>
<dbReference type="PROSITE" id="PS51468">
    <property type="entry name" value="VIT"/>
    <property type="match status" value="1"/>
</dbReference>
<evidence type="ECO:0000256" key="3">
    <source>
        <dbReference type="SAM" id="Phobius"/>
    </source>
</evidence>
<dbReference type="OrthoDB" id="9784383at2"/>
<organism evidence="5 6">
    <name type="scientific">Roseimaritima ulvae</name>
    <dbReference type="NCBI Taxonomy" id="980254"/>
    <lineage>
        <taxon>Bacteria</taxon>
        <taxon>Pseudomonadati</taxon>
        <taxon>Planctomycetota</taxon>
        <taxon>Planctomycetia</taxon>
        <taxon>Pirellulales</taxon>
        <taxon>Pirellulaceae</taxon>
        <taxon>Roseimaritima</taxon>
    </lineage>
</organism>
<dbReference type="Pfam" id="PF13768">
    <property type="entry name" value="VWA_3"/>
    <property type="match status" value="1"/>
</dbReference>
<dbReference type="Gene3D" id="1.25.40.10">
    <property type="entry name" value="Tetratricopeptide repeat domain"/>
    <property type="match status" value="3"/>
</dbReference>
<dbReference type="Gene3D" id="3.40.50.410">
    <property type="entry name" value="von Willebrand factor, type A domain"/>
    <property type="match status" value="1"/>
</dbReference>
<name>A0A5B9QXE1_9BACT</name>
<dbReference type="Pfam" id="PF08487">
    <property type="entry name" value="VIT"/>
    <property type="match status" value="1"/>
</dbReference>
<accession>A0A5B9QXE1</accession>
<dbReference type="InterPro" id="IPR036465">
    <property type="entry name" value="vWFA_dom_sf"/>
</dbReference>
<feature type="region of interest" description="Disordered" evidence="2">
    <location>
        <begin position="1186"/>
        <end position="1210"/>
    </location>
</feature>
<keyword evidence="6" id="KW-1185">Reference proteome</keyword>
<evidence type="ECO:0000313" key="6">
    <source>
        <dbReference type="Proteomes" id="UP000325286"/>
    </source>
</evidence>
<feature type="region of interest" description="Disordered" evidence="2">
    <location>
        <begin position="1"/>
        <end position="85"/>
    </location>
</feature>
<evidence type="ECO:0000259" key="4">
    <source>
        <dbReference type="PROSITE" id="PS51468"/>
    </source>
</evidence>
<dbReference type="Proteomes" id="UP000325286">
    <property type="component" value="Chromosome"/>
</dbReference>
<evidence type="ECO:0000256" key="2">
    <source>
        <dbReference type="SAM" id="MobiDB-lite"/>
    </source>
</evidence>
<dbReference type="PANTHER" id="PTHR45737">
    <property type="entry name" value="VON WILLEBRAND FACTOR A DOMAIN-CONTAINING PROTEIN 5A"/>
    <property type="match status" value="1"/>
</dbReference>
<dbReference type="PANTHER" id="PTHR45737:SF6">
    <property type="entry name" value="VON WILLEBRAND FACTOR A DOMAIN-CONTAINING PROTEIN 5A"/>
    <property type="match status" value="1"/>
</dbReference>
<feature type="compositionally biased region" description="Low complexity" evidence="2">
    <location>
        <begin position="66"/>
        <end position="82"/>
    </location>
</feature>
<feature type="compositionally biased region" description="Polar residues" evidence="2">
    <location>
        <begin position="50"/>
        <end position="65"/>
    </location>
</feature>
<keyword evidence="3" id="KW-0472">Membrane</keyword>
<keyword evidence="1" id="KW-0802">TPR repeat</keyword>
<feature type="compositionally biased region" description="Basic and acidic residues" evidence="2">
    <location>
        <begin position="9"/>
        <end position="24"/>
    </location>
</feature>
<feature type="domain" description="VIT" evidence="4">
    <location>
        <begin position="436"/>
        <end position="564"/>
    </location>
</feature>
<gene>
    <name evidence="5" type="ORF">UC8_38120</name>
</gene>
<dbReference type="SUPFAM" id="SSF53300">
    <property type="entry name" value="vWA-like"/>
    <property type="match status" value="1"/>
</dbReference>
<evidence type="ECO:0000256" key="1">
    <source>
        <dbReference type="PROSITE-ProRule" id="PRU00339"/>
    </source>
</evidence>
<feature type="repeat" description="TPR" evidence="1">
    <location>
        <begin position="2976"/>
        <end position="3009"/>
    </location>
</feature>
<dbReference type="KEGG" id="rul:UC8_38120"/>
<dbReference type="SMART" id="SM00028">
    <property type="entry name" value="TPR"/>
    <property type="match status" value="4"/>
</dbReference>
<dbReference type="SUPFAM" id="SSF48452">
    <property type="entry name" value="TPR-like"/>
    <property type="match status" value="3"/>
</dbReference>
<reference evidence="5 6" key="1">
    <citation type="submission" date="2019-08" db="EMBL/GenBank/DDBJ databases">
        <title>Deep-cultivation of Planctomycetes and their phenomic and genomic characterization uncovers novel biology.</title>
        <authorList>
            <person name="Wiegand S."/>
            <person name="Jogler M."/>
            <person name="Boedeker C."/>
            <person name="Pinto D."/>
            <person name="Vollmers J."/>
            <person name="Rivas-Marin E."/>
            <person name="Kohn T."/>
            <person name="Peeters S.H."/>
            <person name="Heuer A."/>
            <person name="Rast P."/>
            <person name="Oberbeckmann S."/>
            <person name="Bunk B."/>
            <person name="Jeske O."/>
            <person name="Meyerdierks A."/>
            <person name="Storesund J.E."/>
            <person name="Kallscheuer N."/>
            <person name="Luecker S."/>
            <person name="Lage O.M."/>
            <person name="Pohl T."/>
            <person name="Merkel B.J."/>
            <person name="Hornburger P."/>
            <person name="Mueller R.-W."/>
            <person name="Bruemmer F."/>
            <person name="Labrenz M."/>
            <person name="Spormann A.M."/>
            <person name="Op den Camp H."/>
            <person name="Overmann J."/>
            <person name="Amann R."/>
            <person name="Jetten M.S.M."/>
            <person name="Mascher T."/>
            <person name="Medema M.H."/>
            <person name="Devos D.P."/>
            <person name="Kaster A.-K."/>
            <person name="Ovreas L."/>
            <person name="Rohde M."/>
            <person name="Galperin M.Y."/>
            <person name="Jogler C."/>
        </authorList>
    </citation>
    <scope>NUCLEOTIDE SEQUENCE [LARGE SCALE GENOMIC DNA]</scope>
    <source>
        <strain evidence="5 6">UC8</strain>
    </source>
</reference>